<dbReference type="Proteomes" id="UP001369736">
    <property type="component" value="Unassembled WGS sequence"/>
</dbReference>
<dbReference type="Pfam" id="PF00550">
    <property type="entry name" value="PP-binding"/>
    <property type="match status" value="1"/>
</dbReference>
<dbReference type="SUPFAM" id="SSF51419">
    <property type="entry name" value="PLP-binding barrel"/>
    <property type="match status" value="1"/>
</dbReference>
<organism evidence="7 8">
    <name type="scientific">Actinomycetospora flava</name>
    <dbReference type="NCBI Taxonomy" id="3129232"/>
    <lineage>
        <taxon>Bacteria</taxon>
        <taxon>Bacillati</taxon>
        <taxon>Actinomycetota</taxon>
        <taxon>Actinomycetes</taxon>
        <taxon>Pseudonocardiales</taxon>
        <taxon>Pseudonocardiaceae</taxon>
        <taxon>Actinomycetospora</taxon>
    </lineage>
</organism>
<name>A0ABU8M6S5_9PSEU</name>
<dbReference type="PROSITE" id="PS00012">
    <property type="entry name" value="PHOSPHOPANTETHEINE"/>
    <property type="match status" value="1"/>
</dbReference>
<evidence type="ECO:0000256" key="1">
    <source>
        <dbReference type="ARBA" id="ARBA00001933"/>
    </source>
</evidence>
<dbReference type="SMART" id="SM00823">
    <property type="entry name" value="PKS_PP"/>
    <property type="match status" value="1"/>
</dbReference>
<evidence type="ECO:0000256" key="5">
    <source>
        <dbReference type="RuleBase" id="RU003737"/>
    </source>
</evidence>
<evidence type="ECO:0000256" key="2">
    <source>
        <dbReference type="ARBA" id="ARBA00022450"/>
    </source>
</evidence>
<dbReference type="PANTHER" id="PTHR43727:SF2">
    <property type="entry name" value="GROUP IV DECARBOXYLASE"/>
    <property type="match status" value="1"/>
</dbReference>
<dbReference type="Pfam" id="PF02784">
    <property type="entry name" value="Orn_Arg_deC_N"/>
    <property type="match status" value="1"/>
</dbReference>
<dbReference type="InterPro" id="IPR022643">
    <property type="entry name" value="De-COase2_C"/>
</dbReference>
<dbReference type="InterPro" id="IPR029066">
    <property type="entry name" value="PLP-binding_barrel"/>
</dbReference>
<dbReference type="InterPro" id="IPR022657">
    <property type="entry name" value="De-COase2_CS"/>
</dbReference>
<reference evidence="7 8" key="1">
    <citation type="submission" date="2024-03" db="EMBL/GenBank/DDBJ databases">
        <title>Actinomycetospora sp. OC33-EN07, a novel actinomycete isolated from wild orchid (Aerides multiflora).</title>
        <authorList>
            <person name="Suriyachadkun C."/>
        </authorList>
    </citation>
    <scope>NUCLEOTIDE SEQUENCE [LARGE SCALE GENOMIC DNA]</scope>
    <source>
        <strain evidence="7 8">OC33-EN07</strain>
    </source>
</reference>
<dbReference type="InterPro" id="IPR006162">
    <property type="entry name" value="Ppantetheine_attach_site"/>
</dbReference>
<dbReference type="PROSITE" id="PS00879">
    <property type="entry name" value="ODR_DC_2_2"/>
    <property type="match status" value="1"/>
</dbReference>
<dbReference type="SUPFAM" id="SSF47336">
    <property type="entry name" value="ACP-like"/>
    <property type="match status" value="1"/>
</dbReference>
<evidence type="ECO:0000313" key="8">
    <source>
        <dbReference type="Proteomes" id="UP001369736"/>
    </source>
</evidence>
<dbReference type="PRINTS" id="PR01179">
    <property type="entry name" value="ODADCRBXLASE"/>
</dbReference>
<dbReference type="InterPro" id="IPR009081">
    <property type="entry name" value="PP-bd_ACP"/>
</dbReference>
<dbReference type="EMBL" id="JBBEGM010000005">
    <property type="protein sequence ID" value="MEJ2862440.1"/>
    <property type="molecule type" value="Genomic_DNA"/>
</dbReference>
<keyword evidence="2" id="KW-0596">Phosphopantetheine</keyword>
<dbReference type="InterPro" id="IPR009006">
    <property type="entry name" value="Ala_racemase/Decarboxylase_C"/>
</dbReference>
<dbReference type="InterPro" id="IPR000183">
    <property type="entry name" value="Orn/DAP/Arg_de-COase"/>
</dbReference>
<sequence>MTPDATAEHHASLAVTYGTPLYVYDLDRVRRAADDLTGTLPSPSTLLYSLKANPHPDLVRELLARGARPEISSSGELAAAIEAGGSPSEFFYTGPGKTAEEIALAIDAGVRTFSVESPRDLHRVAAVARTRAVVVDALLRVNGSEAAGGAGMRMTGEASQFGTDVEVLRARREELHGPEVEGVRLAGFHFYPLTNASDEDVLVAELLGSVALAAALEDEIGVEVRVLDLGGGFGCPFARPGERPAYPGLRAKLEAGLDERFPGWRDGAPQVYFESGRHLVGDAGTLLTAVSDVKTSRDTRFAVLDSGIHHLGGLSGIGRLLPLSAVPTLVTGPDVDDGATAQPTKLVGPLCTPADTLGRGAPDLPPLESGDILAVPNVGAYGATASLLGFLSRPGAAEVVVRGGTVVSASRLTLVRASVEPRQTASDDIGAGPEAVVPEAALVDTVSGPAIGDVTVGRPWDDRFVPVLVEVLPRLAEQSALEPGSSLRSVGLDSLAMVDLLVRLEEEYGVSIPDDALDRDAFDTPGSLWQVLEGARRSG</sequence>
<dbReference type="Pfam" id="PF00278">
    <property type="entry name" value="Orn_DAP_Arg_deC"/>
    <property type="match status" value="1"/>
</dbReference>
<keyword evidence="4" id="KW-0663">Pyridoxal phosphate</keyword>
<comment type="similarity">
    <text evidence="5">Belongs to the Orn/Lys/Arg decarboxylase class-II family.</text>
</comment>
<dbReference type="InterPro" id="IPR022644">
    <property type="entry name" value="De-COase2_N"/>
</dbReference>
<proteinExistence type="inferred from homology"/>
<dbReference type="Gene3D" id="2.40.37.10">
    <property type="entry name" value="Lyase, Ornithine Decarboxylase, Chain A, domain 1"/>
    <property type="match status" value="1"/>
</dbReference>
<evidence type="ECO:0000259" key="6">
    <source>
        <dbReference type="PROSITE" id="PS50075"/>
    </source>
</evidence>
<comment type="caution">
    <text evidence="7">The sequence shown here is derived from an EMBL/GenBank/DDBJ whole genome shotgun (WGS) entry which is preliminary data.</text>
</comment>
<comment type="cofactor">
    <cofactor evidence="1">
        <name>pyridoxal 5'-phosphate</name>
        <dbReference type="ChEBI" id="CHEBI:597326"/>
    </cofactor>
</comment>
<dbReference type="InterPro" id="IPR020806">
    <property type="entry name" value="PKS_PP-bd"/>
</dbReference>
<accession>A0ABU8M6S5</accession>
<dbReference type="PANTHER" id="PTHR43727">
    <property type="entry name" value="DIAMINOPIMELATE DECARBOXYLASE"/>
    <property type="match status" value="1"/>
</dbReference>
<dbReference type="PROSITE" id="PS50075">
    <property type="entry name" value="CARRIER"/>
    <property type="match status" value="1"/>
</dbReference>
<dbReference type="InterPro" id="IPR036736">
    <property type="entry name" value="ACP-like_sf"/>
</dbReference>
<dbReference type="Gene3D" id="1.10.1200.10">
    <property type="entry name" value="ACP-like"/>
    <property type="match status" value="1"/>
</dbReference>
<feature type="domain" description="Carrier" evidence="6">
    <location>
        <begin position="458"/>
        <end position="536"/>
    </location>
</feature>
<evidence type="ECO:0000313" key="7">
    <source>
        <dbReference type="EMBL" id="MEJ2862440.1"/>
    </source>
</evidence>
<protein>
    <submittedName>
        <fullName evidence="7">Phosphopantetheine-binding protein</fullName>
    </submittedName>
</protein>
<keyword evidence="3" id="KW-0597">Phosphoprotein</keyword>
<dbReference type="Gene3D" id="3.20.20.10">
    <property type="entry name" value="Alanine racemase"/>
    <property type="match status" value="1"/>
</dbReference>
<dbReference type="SUPFAM" id="SSF50621">
    <property type="entry name" value="Alanine racemase C-terminal domain-like"/>
    <property type="match status" value="1"/>
</dbReference>
<evidence type="ECO:0000256" key="3">
    <source>
        <dbReference type="ARBA" id="ARBA00022553"/>
    </source>
</evidence>
<evidence type="ECO:0000256" key="4">
    <source>
        <dbReference type="ARBA" id="ARBA00022898"/>
    </source>
</evidence>
<dbReference type="RefSeq" id="WP_337703814.1">
    <property type="nucleotide sequence ID" value="NZ_JBBEGM010000005.1"/>
</dbReference>
<gene>
    <name evidence="7" type="ORF">WCD58_14810</name>
</gene>
<keyword evidence="8" id="KW-1185">Reference proteome</keyword>